<feature type="region of interest" description="Disordered" evidence="1">
    <location>
        <begin position="333"/>
        <end position="365"/>
    </location>
</feature>
<dbReference type="Gene3D" id="3.10.10.10">
    <property type="entry name" value="HIV Type 1 Reverse Transcriptase, subunit A, domain 1"/>
    <property type="match status" value="1"/>
</dbReference>
<gene>
    <name evidence="2" type="ORF">Tci_019655</name>
</gene>
<dbReference type="InterPro" id="IPR043128">
    <property type="entry name" value="Rev_trsase/Diguanyl_cyclase"/>
</dbReference>
<dbReference type="Gene3D" id="3.30.70.270">
    <property type="match status" value="2"/>
</dbReference>
<evidence type="ECO:0008006" key="3">
    <source>
        <dbReference type="Google" id="ProtNLM"/>
    </source>
</evidence>
<evidence type="ECO:0000256" key="1">
    <source>
        <dbReference type="SAM" id="MobiDB-lite"/>
    </source>
</evidence>
<comment type="caution">
    <text evidence="2">The sequence shown here is derived from an EMBL/GenBank/DDBJ whole genome shotgun (WGS) entry which is preliminary data.</text>
</comment>
<dbReference type="AlphaFoldDB" id="A0A6L2KG29"/>
<accession>A0A6L2KG29</accession>
<protein>
    <recommendedName>
        <fullName evidence="3">Reverse transcriptase domain-containing protein</fullName>
    </recommendedName>
</protein>
<dbReference type="InterPro" id="IPR043502">
    <property type="entry name" value="DNA/RNA_pol_sf"/>
</dbReference>
<reference evidence="2" key="1">
    <citation type="journal article" date="2019" name="Sci. Rep.">
        <title>Draft genome of Tanacetum cinerariifolium, the natural source of mosquito coil.</title>
        <authorList>
            <person name="Yamashiro T."/>
            <person name="Shiraishi A."/>
            <person name="Satake H."/>
            <person name="Nakayama K."/>
        </authorList>
    </citation>
    <scope>NUCLEOTIDE SEQUENCE</scope>
</reference>
<dbReference type="PANTHER" id="PTHR37984:SF5">
    <property type="entry name" value="PROTEIN NYNRIN-LIKE"/>
    <property type="match status" value="1"/>
</dbReference>
<proteinExistence type="predicted"/>
<organism evidence="2">
    <name type="scientific">Tanacetum cinerariifolium</name>
    <name type="common">Dalmatian daisy</name>
    <name type="synonym">Chrysanthemum cinerariifolium</name>
    <dbReference type="NCBI Taxonomy" id="118510"/>
    <lineage>
        <taxon>Eukaryota</taxon>
        <taxon>Viridiplantae</taxon>
        <taxon>Streptophyta</taxon>
        <taxon>Embryophyta</taxon>
        <taxon>Tracheophyta</taxon>
        <taxon>Spermatophyta</taxon>
        <taxon>Magnoliopsida</taxon>
        <taxon>eudicotyledons</taxon>
        <taxon>Gunneridae</taxon>
        <taxon>Pentapetalae</taxon>
        <taxon>asterids</taxon>
        <taxon>campanulids</taxon>
        <taxon>Asterales</taxon>
        <taxon>Asteraceae</taxon>
        <taxon>Asteroideae</taxon>
        <taxon>Anthemideae</taxon>
        <taxon>Anthemidinae</taxon>
        <taxon>Tanacetum</taxon>
    </lineage>
</organism>
<dbReference type="EMBL" id="BKCJ010002306">
    <property type="protein sequence ID" value="GEU47677.1"/>
    <property type="molecule type" value="Genomic_DNA"/>
</dbReference>
<evidence type="ECO:0000313" key="2">
    <source>
        <dbReference type="EMBL" id="GEU47677.1"/>
    </source>
</evidence>
<dbReference type="SUPFAM" id="SSF56672">
    <property type="entry name" value="DNA/RNA polymerases"/>
    <property type="match status" value="1"/>
</dbReference>
<sequence length="538" mass="60825">MIRMRDEILEKDMSPQRRFVLTAPLPGCDVAESSAAAAARAPNSQYDFVDIVKAGQGLICSPNHNAQTIARAADRAEDVGYVRALHASEHRMMTSIEELHDALTDRRDIRLEIDVVRGQRTAFEKELQESAEDLAVTQMMRIHALEARARTDTVEDTSSSCEGLRRLVQPTRACSYTDFIKFQHLNFKETKGVVGLSQWLKKMESIFHISGCAIDNQVKFATCNLLGAVLTWWNGHVRTLGHVAAYAMTWGTLRKKLMDKYCQKCFQELALMCTKFLADETKKVDKYISGLPDNIYGNVVSARPKTLDETIGLANNLMDQKLHTYAERQNYNKRKADDSSRNNQQHQPHKKQNVARAYTTGPGEKKVYTRDLPLCTKSNYYHTQKCAPKCGKCKRNDVAQGRAYALGAIDASPDSNVITGSSVYSKIDLQSGYHQPRVREEDILKTSFRTRYGHYEFQVMHFGLTNAPAGPHELDPTKIESIKDWASSKSLTKICQFLGLAGYYRIFVEGFSKIAKSMTKLTRNNVKFDWGEKEETAF</sequence>
<dbReference type="InterPro" id="IPR050951">
    <property type="entry name" value="Retrovirus_Pol_polyprotein"/>
</dbReference>
<name>A0A6L2KG29_TANCI</name>
<dbReference type="PANTHER" id="PTHR37984">
    <property type="entry name" value="PROTEIN CBG26694"/>
    <property type="match status" value="1"/>
</dbReference>